<evidence type="ECO:0000256" key="1">
    <source>
        <dbReference type="SAM" id="MobiDB-lite"/>
    </source>
</evidence>
<name>A0ABV0PP04_9TELE</name>
<feature type="region of interest" description="Disordered" evidence="1">
    <location>
        <begin position="132"/>
        <end position="152"/>
    </location>
</feature>
<evidence type="ECO:0000313" key="2">
    <source>
        <dbReference type="EMBL" id="MEQ2185235.1"/>
    </source>
</evidence>
<evidence type="ECO:0000313" key="3">
    <source>
        <dbReference type="Proteomes" id="UP001476798"/>
    </source>
</evidence>
<comment type="caution">
    <text evidence="2">The sequence shown here is derived from an EMBL/GenBank/DDBJ whole genome shotgun (WGS) entry which is preliminary data.</text>
</comment>
<feature type="compositionally biased region" description="Polar residues" evidence="1">
    <location>
        <begin position="143"/>
        <end position="152"/>
    </location>
</feature>
<sequence length="152" mass="16415">ERMAEQGQPTGDLPPQSALGLSQSSGTSRQNSSDKNGHIVDSPDDETLSPTSVIYFKEALNSSNLKFVDAGPVSAAPLRQYDFRIERIDSKRRRISTPLPSTPPLFLYACTICSRDECAAVPSTAVGHLGRHPPSGFTAVHRQPNQSQPVLS</sequence>
<dbReference type="EMBL" id="JAHRIO010081201">
    <property type="protein sequence ID" value="MEQ2185235.1"/>
    <property type="molecule type" value="Genomic_DNA"/>
</dbReference>
<organism evidence="2 3">
    <name type="scientific">Goodea atripinnis</name>
    <dbReference type="NCBI Taxonomy" id="208336"/>
    <lineage>
        <taxon>Eukaryota</taxon>
        <taxon>Metazoa</taxon>
        <taxon>Chordata</taxon>
        <taxon>Craniata</taxon>
        <taxon>Vertebrata</taxon>
        <taxon>Euteleostomi</taxon>
        <taxon>Actinopterygii</taxon>
        <taxon>Neopterygii</taxon>
        <taxon>Teleostei</taxon>
        <taxon>Neoteleostei</taxon>
        <taxon>Acanthomorphata</taxon>
        <taxon>Ovalentaria</taxon>
        <taxon>Atherinomorphae</taxon>
        <taxon>Cyprinodontiformes</taxon>
        <taxon>Goodeidae</taxon>
        <taxon>Goodea</taxon>
    </lineage>
</organism>
<feature type="non-terminal residue" evidence="2">
    <location>
        <position position="1"/>
    </location>
</feature>
<gene>
    <name evidence="2" type="ORF">GOODEAATRI_016197</name>
</gene>
<feature type="compositionally biased region" description="Low complexity" evidence="1">
    <location>
        <begin position="22"/>
        <end position="33"/>
    </location>
</feature>
<dbReference type="Proteomes" id="UP001476798">
    <property type="component" value="Unassembled WGS sequence"/>
</dbReference>
<feature type="region of interest" description="Disordered" evidence="1">
    <location>
        <begin position="1"/>
        <end position="48"/>
    </location>
</feature>
<proteinExistence type="predicted"/>
<protein>
    <submittedName>
        <fullName evidence="2">Uncharacterized protein</fullName>
    </submittedName>
</protein>
<keyword evidence="3" id="KW-1185">Reference proteome</keyword>
<reference evidence="2 3" key="1">
    <citation type="submission" date="2021-06" db="EMBL/GenBank/DDBJ databases">
        <authorList>
            <person name="Palmer J.M."/>
        </authorList>
    </citation>
    <scope>NUCLEOTIDE SEQUENCE [LARGE SCALE GENOMIC DNA]</scope>
    <source>
        <strain evidence="2 3">GA_2019</strain>
        <tissue evidence="2">Muscle</tissue>
    </source>
</reference>
<accession>A0ABV0PP04</accession>